<sequence>MEKEIIKNRQATELTLIKAVNDIIEESGFEGLGIDAVAIKE</sequence>
<gene>
    <name evidence="1" type="ORF">SAMN05444349_13225</name>
</gene>
<accession>A0A1M5E3W0</accession>
<protein>
    <submittedName>
        <fullName evidence="1">Uncharacterized protein</fullName>
    </submittedName>
</protein>
<evidence type="ECO:0000313" key="1">
    <source>
        <dbReference type="EMBL" id="SHF73752.1"/>
    </source>
</evidence>
<dbReference type="STRING" id="871325.SAMN05444349_13225"/>
<keyword evidence="2" id="KW-1185">Reference proteome</keyword>
<evidence type="ECO:0000313" key="2">
    <source>
        <dbReference type="Proteomes" id="UP000184436"/>
    </source>
</evidence>
<proteinExistence type="predicted"/>
<organism evidence="1 2">
    <name type="scientific">Bacteroides faecichinchillae</name>
    <dbReference type="NCBI Taxonomy" id="871325"/>
    <lineage>
        <taxon>Bacteria</taxon>
        <taxon>Pseudomonadati</taxon>
        <taxon>Bacteroidota</taxon>
        <taxon>Bacteroidia</taxon>
        <taxon>Bacteroidales</taxon>
        <taxon>Bacteroidaceae</taxon>
        <taxon>Bacteroides</taxon>
    </lineage>
</organism>
<name>A0A1M5E3W0_9BACE</name>
<dbReference type="AlphaFoldDB" id="A0A1M5E3W0"/>
<reference evidence="1 2" key="1">
    <citation type="submission" date="2016-11" db="EMBL/GenBank/DDBJ databases">
        <authorList>
            <person name="Jaros S."/>
            <person name="Januszkiewicz K."/>
            <person name="Wedrychowicz H."/>
        </authorList>
    </citation>
    <scope>NUCLEOTIDE SEQUENCE [LARGE SCALE GENOMIC DNA]</scope>
    <source>
        <strain evidence="1 2">DSM 26883</strain>
    </source>
</reference>
<dbReference type="Proteomes" id="UP000184436">
    <property type="component" value="Unassembled WGS sequence"/>
</dbReference>
<dbReference type="EMBL" id="FQVD01000032">
    <property type="protein sequence ID" value="SHF73752.1"/>
    <property type="molecule type" value="Genomic_DNA"/>
</dbReference>